<dbReference type="EMBL" id="JBHLWO010000004">
    <property type="protein sequence ID" value="MFC0321060.1"/>
    <property type="molecule type" value="Genomic_DNA"/>
</dbReference>
<reference evidence="2 3" key="1">
    <citation type="submission" date="2024-09" db="EMBL/GenBank/DDBJ databases">
        <authorList>
            <person name="Sun Q."/>
            <person name="Mori K."/>
        </authorList>
    </citation>
    <scope>NUCLEOTIDE SEQUENCE [LARGE SCALE GENOMIC DNA]</scope>
    <source>
        <strain evidence="2 3">CCM 7765</strain>
    </source>
</reference>
<comment type="caution">
    <text evidence="2">The sequence shown here is derived from an EMBL/GenBank/DDBJ whole genome shotgun (WGS) entry which is preliminary data.</text>
</comment>
<dbReference type="Pfam" id="PF14088">
    <property type="entry name" value="DUF4268"/>
    <property type="match status" value="1"/>
</dbReference>
<evidence type="ECO:0000313" key="3">
    <source>
        <dbReference type="Proteomes" id="UP001589774"/>
    </source>
</evidence>
<gene>
    <name evidence="2" type="ORF">ACFFI0_22255</name>
</gene>
<name>A0ABV6HQA3_9SPHI</name>
<accession>A0ABV6HQA3</accession>
<dbReference type="InterPro" id="IPR025364">
    <property type="entry name" value="DUF4268"/>
</dbReference>
<evidence type="ECO:0000313" key="2">
    <source>
        <dbReference type="EMBL" id="MFC0321060.1"/>
    </source>
</evidence>
<proteinExistence type="predicted"/>
<dbReference type="RefSeq" id="WP_130857983.1">
    <property type="nucleotide sequence ID" value="NZ_JBHLWO010000004.1"/>
</dbReference>
<protein>
    <submittedName>
        <fullName evidence="2">DUF4268 domain-containing protein</fullName>
    </submittedName>
</protein>
<evidence type="ECO:0000259" key="1">
    <source>
        <dbReference type="Pfam" id="PF14088"/>
    </source>
</evidence>
<sequence length="153" mass="18187">MYSKEEASKLKQSFWTTFGQYMASVPSSEGMKINWINYKTGFKHLYFKMDAGKKEAYIAIEINHPDIGIQELFFEQFKEFKKILEGYLNETWSWKLHTEDEHGKIISRIYCQIDPVSVFNQADWPTLISFFKPRIIALDEFWNMVKDSFEALK</sequence>
<dbReference type="Proteomes" id="UP001589774">
    <property type="component" value="Unassembled WGS sequence"/>
</dbReference>
<organism evidence="2 3">
    <name type="scientific">Olivibacter oleidegradans</name>
    <dbReference type="NCBI Taxonomy" id="760123"/>
    <lineage>
        <taxon>Bacteria</taxon>
        <taxon>Pseudomonadati</taxon>
        <taxon>Bacteroidota</taxon>
        <taxon>Sphingobacteriia</taxon>
        <taxon>Sphingobacteriales</taxon>
        <taxon>Sphingobacteriaceae</taxon>
        <taxon>Olivibacter</taxon>
    </lineage>
</organism>
<feature type="domain" description="DUF4268" evidence="1">
    <location>
        <begin position="10"/>
        <end position="144"/>
    </location>
</feature>
<keyword evidence="3" id="KW-1185">Reference proteome</keyword>